<dbReference type="InterPro" id="IPR009351">
    <property type="entry name" value="AlkZ-like"/>
</dbReference>
<proteinExistence type="predicted"/>
<dbReference type="STRING" id="1385519.N801_00285"/>
<dbReference type="Proteomes" id="UP000030013">
    <property type="component" value="Unassembled WGS sequence"/>
</dbReference>
<accession>A0A0A0JKX0</accession>
<evidence type="ECO:0000313" key="1">
    <source>
        <dbReference type="EMBL" id="KGN36296.1"/>
    </source>
</evidence>
<name>A0A0A0JKX0_9MICO</name>
<dbReference type="OrthoDB" id="9787207at2"/>
<feature type="non-terminal residue" evidence="1">
    <location>
        <position position="429"/>
    </location>
</feature>
<dbReference type="AlphaFoldDB" id="A0A0A0JKX0"/>
<dbReference type="RefSeq" id="WP_084109266.1">
    <property type="nucleotide sequence ID" value="NZ_AVPL01000120.1"/>
</dbReference>
<protein>
    <recommendedName>
        <fullName evidence="3">Cytoplasmic protein</fullName>
    </recommendedName>
</protein>
<dbReference type="PANTHER" id="PTHR30528:SF0">
    <property type="entry name" value="CYTOPLASMIC PROTEIN"/>
    <property type="match status" value="1"/>
</dbReference>
<reference evidence="1 2" key="1">
    <citation type="submission" date="2013-08" db="EMBL/GenBank/DDBJ databases">
        <title>The genome sequence of Knoellia aerolata.</title>
        <authorList>
            <person name="Zhu W."/>
            <person name="Wang G."/>
        </authorList>
    </citation>
    <scope>NUCLEOTIDE SEQUENCE [LARGE SCALE GENOMIC DNA]</scope>
    <source>
        <strain evidence="1 2">DSM 18566</strain>
    </source>
</reference>
<comment type="caution">
    <text evidence="1">The sequence shown here is derived from an EMBL/GenBank/DDBJ whole genome shotgun (WGS) entry which is preliminary data.</text>
</comment>
<dbReference type="EMBL" id="AVPL01000120">
    <property type="protein sequence ID" value="KGN36296.1"/>
    <property type="molecule type" value="Genomic_DNA"/>
</dbReference>
<evidence type="ECO:0000313" key="2">
    <source>
        <dbReference type="Proteomes" id="UP000030013"/>
    </source>
</evidence>
<evidence type="ECO:0008006" key="3">
    <source>
        <dbReference type="Google" id="ProtNLM"/>
    </source>
</evidence>
<keyword evidence="2" id="KW-1185">Reference proteome</keyword>
<dbReference type="Pfam" id="PF06224">
    <property type="entry name" value="AlkZ-like"/>
    <property type="match status" value="1"/>
</dbReference>
<dbReference type="PANTHER" id="PTHR30528">
    <property type="entry name" value="CYTOPLASMIC PROTEIN"/>
    <property type="match status" value="1"/>
</dbReference>
<organism evidence="1 2">
    <name type="scientific">Knoellia aerolata DSM 18566</name>
    <dbReference type="NCBI Taxonomy" id="1385519"/>
    <lineage>
        <taxon>Bacteria</taxon>
        <taxon>Bacillati</taxon>
        <taxon>Actinomycetota</taxon>
        <taxon>Actinomycetes</taxon>
        <taxon>Micrococcales</taxon>
        <taxon>Intrasporangiaceae</taxon>
        <taxon>Knoellia</taxon>
    </lineage>
</organism>
<gene>
    <name evidence="1" type="ORF">N801_00285</name>
</gene>
<sequence>MTPSAPVTRLSQVAARRIALAAQGFDRARPAPWTSTSRQVQRVIDTVGVVQIDSVNVVSRSHYLPFFSRLGPYDRDLVDRARDRAPRRLVEYWAHEASLVPPSTWPLLTFRMRRAHDESWGGMQSVLRDHPALVDAVLAEVRVRGPLTSRELEAALEHDLPRDRDQWGWNWSLVKSAIEQLFWAGEVSSSGRTSQFERRYAVPSRVLPPHLRDVAESIEARLPDDEAFLELTRIAARALGVGTAQCLRDYFRLKPEQARPAIDALVESGELVPVAIDGWKRPAYLHRDARRPRRITARALLSPFDSLIWQRDRTAALFGFDYRLEIYTPEAKRVHGYYVLPFLLGEDLVGRVDLKADRAGSRLLLRRLTWEPGRGGVDDVRELHEELALMAHWLGLASVELPAHARPQLANSPVANAGAVPNGGIGELG</sequence>
<dbReference type="eggNOG" id="COG3214">
    <property type="taxonomic scope" value="Bacteria"/>
</dbReference>